<feature type="region of interest" description="Disordered" evidence="1">
    <location>
        <begin position="1"/>
        <end position="25"/>
    </location>
</feature>
<organism evidence="2 3">
    <name type="scientific">Schizophyllum amplum</name>
    <dbReference type="NCBI Taxonomy" id="97359"/>
    <lineage>
        <taxon>Eukaryota</taxon>
        <taxon>Fungi</taxon>
        <taxon>Dikarya</taxon>
        <taxon>Basidiomycota</taxon>
        <taxon>Agaricomycotina</taxon>
        <taxon>Agaricomycetes</taxon>
        <taxon>Agaricomycetidae</taxon>
        <taxon>Agaricales</taxon>
        <taxon>Schizophyllaceae</taxon>
        <taxon>Schizophyllum</taxon>
    </lineage>
</organism>
<dbReference type="EMBL" id="VDMD01000002">
    <property type="protein sequence ID" value="TRM68534.1"/>
    <property type="molecule type" value="Genomic_DNA"/>
</dbReference>
<proteinExistence type="predicted"/>
<keyword evidence="3" id="KW-1185">Reference proteome</keyword>
<accession>A0A550CUS1</accession>
<name>A0A550CUS1_9AGAR</name>
<reference evidence="2 3" key="1">
    <citation type="journal article" date="2019" name="New Phytol.">
        <title>Comparative genomics reveals unique wood-decay strategies and fruiting body development in the Schizophyllaceae.</title>
        <authorList>
            <person name="Almasi E."/>
            <person name="Sahu N."/>
            <person name="Krizsan K."/>
            <person name="Balint B."/>
            <person name="Kovacs G.M."/>
            <person name="Kiss B."/>
            <person name="Cseklye J."/>
            <person name="Drula E."/>
            <person name="Henrissat B."/>
            <person name="Nagy I."/>
            <person name="Chovatia M."/>
            <person name="Adam C."/>
            <person name="LaButti K."/>
            <person name="Lipzen A."/>
            <person name="Riley R."/>
            <person name="Grigoriev I.V."/>
            <person name="Nagy L.G."/>
        </authorList>
    </citation>
    <scope>NUCLEOTIDE SEQUENCE [LARGE SCALE GENOMIC DNA]</scope>
    <source>
        <strain evidence="2 3">NL-1724</strain>
    </source>
</reference>
<dbReference type="AlphaFoldDB" id="A0A550CUS1"/>
<evidence type="ECO:0000256" key="1">
    <source>
        <dbReference type="SAM" id="MobiDB-lite"/>
    </source>
</evidence>
<evidence type="ECO:0000313" key="2">
    <source>
        <dbReference type="EMBL" id="TRM68534.1"/>
    </source>
</evidence>
<evidence type="ECO:0000313" key="3">
    <source>
        <dbReference type="Proteomes" id="UP000320762"/>
    </source>
</evidence>
<sequence>MPAHSATNAERGCRKSSSGTALAGPSAGTRRLVAMSRSPRRVRNFATCCWTPSALIVSVGHQIGHCWAVGGPGQSPCTFPTCLFEHFPLVSSLHACPSVADQLPGMYDTLKYRQLSFGVLAVHERQCFPAVLTERAFPRRRTPETTIRTRCKFNLHPISVHRAPLSTRSPRAFRGDCHPRHPLGLRDCLRPTSGRPYQGGLVSCTSSLPIPRRAMDAATICPRFARASPRLLRRRPSYVPRR</sequence>
<gene>
    <name evidence="2" type="ORF">BD626DRAFT_117800</name>
</gene>
<dbReference type="Proteomes" id="UP000320762">
    <property type="component" value="Unassembled WGS sequence"/>
</dbReference>
<protein>
    <submittedName>
        <fullName evidence="2">Uncharacterized protein</fullName>
    </submittedName>
</protein>
<comment type="caution">
    <text evidence="2">The sequence shown here is derived from an EMBL/GenBank/DDBJ whole genome shotgun (WGS) entry which is preliminary data.</text>
</comment>